<protein>
    <submittedName>
        <fullName evidence="1">Uncharacterized protein</fullName>
    </submittedName>
</protein>
<proteinExistence type="predicted"/>
<dbReference type="RefSeq" id="WP_327795634.1">
    <property type="nucleotide sequence ID" value="NZ_JADQAZ010000004.1"/>
</dbReference>
<evidence type="ECO:0000313" key="2">
    <source>
        <dbReference type="Proteomes" id="UP001315686"/>
    </source>
</evidence>
<sequence length="68" mass="7902">MTEKAEAYFPRALLGKTLRIEPSVQIRNNHLSVRFPAEKVFFCACRERPQLDLFAYADSQLILMCLLK</sequence>
<gene>
    <name evidence="1" type="ORF">IV417_18575</name>
</gene>
<accession>A0AAP2CTQ5</accession>
<dbReference type="Proteomes" id="UP001315686">
    <property type="component" value="Unassembled WGS sequence"/>
</dbReference>
<evidence type="ECO:0000313" key="1">
    <source>
        <dbReference type="EMBL" id="MBT0959401.1"/>
    </source>
</evidence>
<name>A0AAP2CTQ5_9RHOB</name>
<dbReference type="EMBL" id="JADQAZ010000004">
    <property type="protein sequence ID" value="MBT0959401.1"/>
    <property type="molecule type" value="Genomic_DNA"/>
</dbReference>
<dbReference type="AlphaFoldDB" id="A0AAP2CTQ5"/>
<reference evidence="1 2" key="1">
    <citation type="journal article" date="2021" name="Arch. Microbiol.">
        <title>Harenicola maris gen. nov., sp. nov. isolated from the Sea of Japan shallow sediments.</title>
        <authorList>
            <person name="Romanenko L.A."/>
            <person name="Kurilenko V.V."/>
            <person name="Chernysheva N.Y."/>
            <person name="Tekutyeva L.A."/>
            <person name="Velansky P.V."/>
            <person name="Svetashev V.I."/>
            <person name="Isaeva M.P."/>
        </authorList>
    </citation>
    <scope>NUCLEOTIDE SEQUENCE [LARGE SCALE GENOMIC DNA]</scope>
    <source>
        <strain evidence="1 2">KMM 3653</strain>
    </source>
</reference>
<organism evidence="1 2">
    <name type="scientific">Harenicola maris</name>
    <dbReference type="NCBI Taxonomy" id="2841044"/>
    <lineage>
        <taxon>Bacteria</taxon>
        <taxon>Pseudomonadati</taxon>
        <taxon>Pseudomonadota</taxon>
        <taxon>Alphaproteobacteria</taxon>
        <taxon>Rhodobacterales</taxon>
        <taxon>Paracoccaceae</taxon>
        <taxon>Harenicola</taxon>
    </lineage>
</organism>
<keyword evidence="2" id="KW-1185">Reference proteome</keyword>
<comment type="caution">
    <text evidence="1">The sequence shown here is derived from an EMBL/GenBank/DDBJ whole genome shotgun (WGS) entry which is preliminary data.</text>
</comment>